<comment type="caution">
    <text evidence="2">The sequence shown here is derived from an EMBL/GenBank/DDBJ whole genome shotgun (WGS) entry which is preliminary data.</text>
</comment>
<proteinExistence type="predicted"/>
<dbReference type="Proteomes" id="UP000314294">
    <property type="component" value="Unassembled WGS sequence"/>
</dbReference>
<dbReference type="EMBL" id="SRLO01011955">
    <property type="protein sequence ID" value="TNN25663.1"/>
    <property type="molecule type" value="Genomic_DNA"/>
</dbReference>
<reference evidence="2 3" key="1">
    <citation type="submission" date="2019-03" db="EMBL/GenBank/DDBJ databases">
        <title>First draft genome of Liparis tanakae, snailfish: a comprehensive survey of snailfish specific genes.</title>
        <authorList>
            <person name="Kim W."/>
            <person name="Song I."/>
            <person name="Jeong J.-H."/>
            <person name="Kim D."/>
            <person name="Kim S."/>
            <person name="Ryu S."/>
            <person name="Song J.Y."/>
            <person name="Lee S.K."/>
        </authorList>
    </citation>
    <scope>NUCLEOTIDE SEQUENCE [LARGE SCALE GENOMIC DNA]</scope>
    <source>
        <tissue evidence="2">Muscle</tissue>
    </source>
</reference>
<keyword evidence="3" id="KW-1185">Reference proteome</keyword>
<organism evidence="2 3">
    <name type="scientific">Liparis tanakae</name>
    <name type="common">Tanaka's snailfish</name>
    <dbReference type="NCBI Taxonomy" id="230148"/>
    <lineage>
        <taxon>Eukaryota</taxon>
        <taxon>Metazoa</taxon>
        <taxon>Chordata</taxon>
        <taxon>Craniata</taxon>
        <taxon>Vertebrata</taxon>
        <taxon>Euteleostomi</taxon>
        <taxon>Actinopterygii</taxon>
        <taxon>Neopterygii</taxon>
        <taxon>Teleostei</taxon>
        <taxon>Neoteleostei</taxon>
        <taxon>Acanthomorphata</taxon>
        <taxon>Eupercaria</taxon>
        <taxon>Perciformes</taxon>
        <taxon>Cottioidei</taxon>
        <taxon>Cottales</taxon>
        <taxon>Liparidae</taxon>
        <taxon>Liparis</taxon>
    </lineage>
</organism>
<feature type="compositionally biased region" description="Polar residues" evidence="1">
    <location>
        <begin position="181"/>
        <end position="191"/>
    </location>
</feature>
<gene>
    <name evidence="2" type="primary">Sipa1l1_0</name>
    <name evidence="2" type="ORF">EYF80_064206</name>
</gene>
<accession>A0A4Z2EAC5</accession>
<dbReference type="AlphaFoldDB" id="A0A4Z2EAC5"/>
<feature type="region of interest" description="Disordered" evidence="1">
    <location>
        <begin position="29"/>
        <end position="197"/>
    </location>
</feature>
<evidence type="ECO:0000256" key="1">
    <source>
        <dbReference type="SAM" id="MobiDB-lite"/>
    </source>
</evidence>
<evidence type="ECO:0000313" key="2">
    <source>
        <dbReference type="EMBL" id="TNN25663.1"/>
    </source>
</evidence>
<evidence type="ECO:0000313" key="3">
    <source>
        <dbReference type="Proteomes" id="UP000314294"/>
    </source>
</evidence>
<sequence>MRVTLPRQKKRTWPIKLLILIPTFFSSRQSDGPYSGHSSSNTLSSTASSGGHSDSDKWFELGAGGGSSGDQGESEPNGLGGGGYLQGASADSGIDTSSYGASHHAHPHSHHGSATSLLAPSGGRESRESRETAASPWHSPTEGSRRMLERSPAAAESPGPPGERSLEGTGRSPPTHLLVRDSSTFSLNEAGSHSRYV</sequence>
<protein>
    <submittedName>
        <fullName evidence="2">Signal-induced proliferation-associated 1-like protein 1</fullName>
    </submittedName>
</protein>
<feature type="compositionally biased region" description="Low complexity" evidence="1">
    <location>
        <begin position="35"/>
        <end position="52"/>
    </location>
</feature>
<name>A0A4Z2EAC5_9TELE</name>